<dbReference type="PROSITE" id="PS50297">
    <property type="entry name" value="ANK_REP_REGION"/>
    <property type="match status" value="4"/>
</dbReference>
<dbReference type="InterPro" id="IPR002110">
    <property type="entry name" value="Ankyrin_rpt"/>
</dbReference>
<dbReference type="PROSITE" id="PS50088">
    <property type="entry name" value="ANK_REPEAT"/>
    <property type="match status" value="4"/>
</dbReference>
<accession>A0A0R3W8U2</accession>
<feature type="repeat" description="ANK" evidence="3">
    <location>
        <begin position="117"/>
        <end position="138"/>
    </location>
</feature>
<evidence type="ECO:0000256" key="3">
    <source>
        <dbReference type="PROSITE-ProRule" id="PRU00023"/>
    </source>
</evidence>
<dbReference type="PANTHER" id="PTHR24123">
    <property type="entry name" value="ANKYRIN REPEAT-CONTAINING"/>
    <property type="match status" value="1"/>
</dbReference>
<reference evidence="4" key="1">
    <citation type="submission" date="2017-02" db="UniProtKB">
        <authorList>
            <consortium name="WormBaseParasite"/>
        </authorList>
    </citation>
    <scope>IDENTIFICATION</scope>
</reference>
<keyword evidence="2 3" id="KW-0040">ANK repeat</keyword>
<organism evidence="4">
    <name type="scientific">Taenia asiatica</name>
    <name type="common">Asian tapeworm</name>
    <dbReference type="NCBI Taxonomy" id="60517"/>
    <lineage>
        <taxon>Eukaryota</taxon>
        <taxon>Metazoa</taxon>
        <taxon>Spiralia</taxon>
        <taxon>Lophotrochozoa</taxon>
        <taxon>Platyhelminthes</taxon>
        <taxon>Cestoda</taxon>
        <taxon>Eucestoda</taxon>
        <taxon>Cyclophyllidea</taxon>
        <taxon>Taeniidae</taxon>
        <taxon>Taenia</taxon>
    </lineage>
</organism>
<evidence type="ECO:0000313" key="4">
    <source>
        <dbReference type="WBParaSite" id="TASK_0000681101-mRNA-1"/>
    </source>
</evidence>
<proteinExistence type="predicted"/>
<dbReference type="AlphaFoldDB" id="A0A0R3W8U2"/>
<dbReference type="STRING" id="60517.A0A0R3W8U2"/>
<dbReference type="PRINTS" id="PR01415">
    <property type="entry name" value="ANKYRIN"/>
</dbReference>
<keyword evidence="1" id="KW-0677">Repeat</keyword>
<dbReference type="WBParaSite" id="TASK_0000681101-mRNA-1">
    <property type="protein sequence ID" value="TASK_0000681101-mRNA-1"/>
    <property type="gene ID" value="TASK_0000681101"/>
</dbReference>
<protein>
    <submittedName>
        <fullName evidence="4">ANK_REP_REGION domain-containing protein</fullName>
    </submittedName>
</protein>
<dbReference type="InterPro" id="IPR051165">
    <property type="entry name" value="Multifunctional_ANK_Repeat"/>
</dbReference>
<evidence type="ECO:0000256" key="2">
    <source>
        <dbReference type="ARBA" id="ARBA00023043"/>
    </source>
</evidence>
<dbReference type="SMART" id="SM00248">
    <property type="entry name" value="ANK"/>
    <property type="match status" value="4"/>
</dbReference>
<sequence length="186" mass="20040">LLANDRDPKRSTNRESRCGFTPLHLAAQEGNADMVGLLLLNGADAEHKAKDHFRVLKNFFCGKFNGDVCALGAPNDLSYFCLQNGVTPMHLAALEDHVTVAQQLVHEGAQATSVTQAGYTPLHTACYAGRLNMVRFLVALATSDINSTTNTGFTPLHLAAQQGHSDIVYLLLEHGADPNARNSVSQ</sequence>
<dbReference type="PANTHER" id="PTHR24123:SF141">
    <property type="entry name" value="ANKYRIN 2, ISOFORM U"/>
    <property type="match status" value="1"/>
</dbReference>
<feature type="repeat" description="ANK" evidence="3">
    <location>
        <begin position="18"/>
        <end position="50"/>
    </location>
</feature>
<feature type="repeat" description="ANK" evidence="3">
    <location>
        <begin position="84"/>
        <end position="116"/>
    </location>
</feature>
<evidence type="ECO:0000256" key="1">
    <source>
        <dbReference type="ARBA" id="ARBA00022737"/>
    </source>
</evidence>
<dbReference type="InterPro" id="IPR036770">
    <property type="entry name" value="Ankyrin_rpt-contain_sf"/>
</dbReference>
<name>A0A0R3W8U2_TAEAS</name>
<dbReference type="SUPFAM" id="SSF48403">
    <property type="entry name" value="Ankyrin repeat"/>
    <property type="match status" value="1"/>
</dbReference>
<feature type="repeat" description="ANK" evidence="3">
    <location>
        <begin position="151"/>
        <end position="183"/>
    </location>
</feature>
<dbReference type="Pfam" id="PF00023">
    <property type="entry name" value="Ank"/>
    <property type="match status" value="1"/>
</dbReference>
<dbReference type="Pfam" id="PF12796">
    <property type="entry name" value="Ank_2"/>
    <property type="match status" value="1"/>
</dbReference>
<dbReference type="Gene3D" id="1.25.40.20">
    <property type="entry name" value="Ankyrin repeat-containing domain"/>
    <property type="match status" value="2"/>
</dbReference>